<evidence type="ECO:0000313" key="4">
    <source>
        <dbReference type="EnsemblMetazoa" id="CapteP216159"/>
    </source>
</evidence>
<dbReference type="AlphaFoldDB" id="R7UP06"/>
<protein>
    <recommendedName>
        <fullName evidence="2">Nitrate/nitrite sensing protein domain-containing protein</fullName>
    </recommendedName>
</protein>
<evidence type="ECO:0000259" key="2">
    <source>
        <dbReference type="Pfam" id="PF08376"/>
    </source>
</evidence>
<feature type="domain" description="Nitrate/nitrite sensing protein" evidence="2">
    <location>
        <begin position="250"/>
        <end position="392"/>
    </location>
</feature>
<proteinExistence type="predicted"/>
<dbReference type="HOGENOM" id="CLU_450744_0_0_1"/>
<organism evidence="3">
    <name type="scientific">Capitella teleta</name>
    <name type="common">Polychaete worm</name>
    <dbReference type="NCBI Taxonomy" id="283909"/>
    <lineage>
        <taxon>Eukaryota</taxon>
        <taxon>Metazoa</taxon>
        <taxon>Spiralia</taxon>
        <taxon>Lophotrochozoa</taxon>
        <taxon>Annelida</taxon>
        <taxon>Polychaeta</taxon>
        <taxon>Sedentaria</taxon>
        <taxon>Scolecida</taxon>
        <taxon>Capitellidae</taxon>
        <taxon>Capitella</taxon>
    </lineage>
</organism>
<dbReference type="Pfam" id="PF08376">
    <property type="entry name" value="NIT"/>
    <property type="match status" value="1"/>
</dbReference>
<reference evidence="4" key="3">
    <citation type="submission" date="2015-06" db="UniProtKB">
        <authorList>
            <consortium name="EnsemblMetazoa"/>
        </authorList>
    </citation>
    <scope>IDENTIFICATION</scope>
</reference>
<name>R7UP06_CAPTE</name>
<reference evidence="5" key="1">
    <citation type="submission" date="2012-12" db="EMBL/GenBank/DDBJ databases">
        <authorList>
            <person name="Hellsten U."/>
            <person name="Grimwood J."/>
            <person name="Chapman J.A."/>
            <person name="Shapiro H."/>
            <person name="Aerts A."/>
            <person name="Otillar R.P."/>
            <person name="Terry A.Y."/>
            <person name="Boore J.L."/>
            <person name="Simakov O."/>
            <person name="Marletaz F."/>
            <person name="Cho S.-J."/>
            <person name="Edsinger-Gonzales E."/>
            <person name="Havlak P."/>
            <person name="Kuo D.-H."/>
            <person name="Larsson T."/>
            <person name="Lv J."/>
            <person name="Arendt D."/>
            <person name="Savage R."/>
            <person name="Osoegawa K."/>
            <person name="de Jong P."/>
            <person name="Lindberg D.R."/>
            <person name="Seaver E.C."/>
            <person name="Weisblat D.A."/>
            <person name="Putnam N.H."/>
            <person name="Grigoriev I.V."/>
            <person name="Rokhsar D.S."/>
        </authorList>
    </citation>
    <scope>NUCLEOTIDE SEQUENCE</scope>
    <source>
        <strain evidence="5">I ESC-2004</strain>
    </source>
</reference>
<gene>
    <name evidence="3" type="ORF">CAPTEDRAFT_216159</name>
</gene>
<dbReference type="EMBL" id="AMQN01007945">
    <property type="status" value="NOT_ANNOTATED_CDS"/>
    <property type="molecule type" value="Genomic_DNA"/>
</dbReference>
<keyword evidence="5" id="KW-1185">Reference proteome</keyword>
<feature type="transmembrane region" description="Helical" evidence="1">
    <location>
        <begin position="508"/>
        <end position="528"/>
    </location>
</feature>
<keyword evidence="1" id="KW-1133">Transmembrane helix</keyword>
<evidence type="ECO:0000313" key="3">
    <source>
        <dbReference type="EMBL" id="ELU05106.1"/>
    </source>
</evidence>
<dbReference type="EMBL" id="KB301772">
    <property type="protein sequence ID" value="ELU05106.1"/>
    <property type="molecule type" value="Genomic_DNA"/>
</dbReference>
<reference evidence="3 5" key="2">
    <citation type="journal article" date="2013" name="Nature">
        <title>Insights into bilaterian evolution from three spiralian genomes.</title>
        <authorList>
            <person name="Simakov O."/>
            <person name="Marletaz F."/>
            <person name="Cho S.J."/>
            <person name="Edsinger-Gonzales E."/>
            <person name="Havlak P."/>
            <person name="Hellsten U."/>
            <person name="Kuo D.H."/>
            <person name="Larsson T."/>
            <person name="Lv J."/>
            <person name="Arendt D."/>
            <person name="Savage R."/>
            <person name="Osoegawa K."/>
            <person name="de Jong P."/>
            <person name="Grimwood J."/>
            <person name="Chapman J.A."/>
            <person name="Shapiro H."/>
            <person name="Aerts A."/>
            <person name="Otillar R.P."/>
            <person name="Terry A.Y."/>
            <person name="Boore J.L."/>
            <person name="Grigoriev I.V."/>
            <person name="Lindberg D.R."/>
            <person name="Seaver E.C."/>
            <person name="Weisblat D.A."/>
            <person name="Putnam N.H."/>
            <person name="Rokhsar D.S."/>
        </authorList>
    </citation>
    <scope>NUCLEOTIDE SEQUENCE</scope>
    <source>
        <strain evidence="3 5">I ESC-2004</strain>
    </source>
</reference>
<dbReference type="OrthoDB" id="6285335at2759"/>
<dbReference type="EnsemblMetazoa" id="CapteT216159">
    <property type="protein sequence ID" value="CapteP216159"/>
    <property type="gene ID" value="CapteG216159"/>
</dbReference>
<dbReference type="Proteomes" id="UP000014760">
    <property type="component" value="Unassembled WGS sequence"/>
</dbReference>
<dbReference type="InterPro" id="IPR013587">
    <property type="entry name" value="Nitrate/nitrite_sensing"/>
</dbReference>
<evidence type="ECO:0000313" key="5">
    <source>
        <dbReference type="Proteomes" id="UP000014760"/>
    </source>
</evidence>
<accession>R7UP06</accession>
<sequence>MCNFGICCYLDCRSEDDFPTISDAVHLIVSLSDISSERIGPDKQRTYVATDCYDQNASILDFIVESYLSRLQKHSSAVAGQQQGEVASIKKVQICQRLDVSACSACLCWLTQVLSPVRVDVPPIPWDASITEPTITTKAARQAATDIRACQCSAKRLTWNQKAFLLEKTETRAAMRDRWLCWRRLHRHHLMSAANVSSEIDVWPWVCQGQYGASCPGLGAFISITQLWTTWEDTEDRNNFTKSQILQLGQLIINLNVERELTAIYVTSRNEDSQTQAKRDLGQARAQTDHVLNSIDPWPGSTDDGEIYKSPYLFAAVLDNHRHDVKVGNYFWDEVQYYTNIVDIVYGWLSRSQRTGGHSQSELWRWLTTYGYLMSSLNYLGAEQTLCSVYNAVICFSHRETFYYANYSFAGEAAFRIFRQSYPGLRDPGWRITPHRSFFPELHRCREEIFSDMSYLGMSLDPSICDYGRKNETRFNEVDLLTGTELSVVQDALTRALHSDLHDAAFEFILGGVVTGALIVYVTIVHIIRCTCVKCAQTRAQRRWRPTDARSMEPSACPLDETELKCDITRTMHSQTKVVTFEEPEYTYKTYEDYNGKSNSIRVATV</sequence>
<keyword evidence="1" id="KW-0472">Membrane</keyword>
<keyword evidence="1" id="KW-0812">Transmembrane</keyword>
<evidence type="ECO:0000256" key="1">
    <source>
        <dbReference type="SAM" id="Phobius"/>
    </source>
</evidence>